<feature type="region of interest" description="Disordered" evidence="1">
    <location>
        <begin position="1"/>
        <end position="28"/>
    </location>
</feature>
<feature type="region of interest" description="Disordered" evidence="1">
    <location>
        <begin position="42"/>
        <end position="69"/>
    </location>
</feature>
<dbReference type="Proteomes" id="UP001434883">
    <property type="component" value="Unassembled WGS sequence"/>
</dbReference>
<name>A0ABV0QKM7_9TELE</name>
<feature type="compositionally biased region" description="Basic and acidic residues" evidence="1">
    <location>
        <begin position="1"/>
        <end position="17"/>
    </location>
</feature>
<protein>
    <submittedName>
        <fullName evidence="2">Uncharacterized protein</fullName>
    </submittedName>
</protein>
<keyword evidence="3" id="KW-1185">Reference proteome</keyword>
<comment type="caution">
    <text evidence="2">The sequence shown here is derived from an EMBL/GenBank/DDBJ whole genome shotgun (WGS) entry which is preliminary data.</text>
</comment>
<evidence type="ECO:0000256" key="1">
    <source>
        <dbReference type="SAM" id="MobiDB-lite"/>
    </source>
</evidence>
<reference evidence="2 3" key="1">
    <citation type="submission" date="2021-06" db="EMBL/GenBank/DDBJ databases">
        <authorList>
            <person name="Palmer J.M."/>
        </authorList>
    </citation>
    <scope>NUCLEOTIDE SEQUENCE [LARGE SCALE GENOMIC DNA]</scope>
    <source>
        <strain evidence="2 3">XC_2019</strain>
        <tissue evidence="2">Muscle</tissue>
    </source>
</reference>
<evidence type="ECO:0000313" key="3">
    <source>
        <dbReference type="Proteomes" id="UP001434883"/>
    </source>
</evidence>
<accession>A0ABV0QKM7</accession>
<dbReference type="EMBL" id="JAHRIN010016851">
    <property type="protein sequence ID" value="MEQ2196365.1"/>
    <property type="molecule type" value="Genomic_DNA"/>
</dbReference>
<gene>
    <name evidence="2" type="ORF">XENOCAPTIV_021047</name>
</gene>
<evidence type="ECO:0000313" key="2">
    <source>
        <dbReference type="EMBL" id="MEQ2196365.1"/>
    </source>
</evidence>
<organism evidence="2 3">
    <name type="scientific">Xenoophorus captivus</name>
    <dbReference type="NCBI Taxonomy" id="1517983"/>
    <lineage>
        <taxon>Eukaryota</taxon>
        <taxon>Metazoa</taxon>
        <taxon>Chordata</taxon>
        <taxon>Craniata</taxon>
        <taxon>Vertebrata</taxon>
        <taxon>Euteleostomi</taxon>
        <taxon>Actinopterygii</taxon>
        <taxon>Neopterygii</taxon>
        <taxon>Teleostei</taxon>
        <taxon>Neoteleostei</taxon>
        <taxon>Acanthomorphata</taxon>
        <taxon>Ovalentaria</taxon>
        <taxon>Atherinomorphae</taxon>
        <taxon>Cyprinodontiformes</taxon>
        <taxon>Goodeidae</taxon>
        <taxon>Xenoophorus</taxon>
    </lineage>
</organism>
<sequence>MSRQRVDTSAGDHDSPWRKRAKVQSPSWQEVDFLRAEDEKLKALLGTPAPSLPPRTQEDPWDSGGGLDELKSMRASNSDILPSSNRIQGTEVGEFAGPSPSAVAVHHCYRCGPADGPAVRMPLWEEQGAGTFYRLSHWVVEAVVLVYGSVLHPQVSCVILPGGSGKGFYLLDVARGSALASASRAMADYPVLCETAGISHPLCLLPLAVRK</sequence>
<proteinExistence type="predicted"/>